<gene>
    <name evidence="1" type="ordered locus">Sta7437_3888</name>
</gene>
<name>K9Y0A1_STAC7</name>
<protein>
    <submittedName>
        <fullName evidence="1">Uncharacterized protein</fullName>
    </submittedName>
</protein>
<proteinExistence type="predicted"/>
<dbReference type="KEGG" id="scs:Sta7437_3888"/>
<dbReference type="EMBL" id="CP003653">
    <property type="protein sequence ID" value="AFZ37372.1"/>
    <property type="molecule type" value="Genomic_DNA"/>
</dbReference>
<dbReference type="AlphaFoldDB" id="K9Y0A1"/>
<dbReference type="OrthoDB" id="583717at2"/>
<keyword evidence="2" id="KW-1185">Reference proteome</keyword>
<organism evidence="1 2">
    <name type="scientific">Stanieria cyanosphaera (strain ATCC 29371 / PCC 7437)</name>
    <dbReference type="NCBI Taxonomy" id="111780"/>
    <lineage>
        <taxon>Bacteria</taxon>
        <taxon>Bacillati</taxon>
        <taxon>Cyanobacteriota</taxon>
        <taxon>Cyanophyceae</taxon>
        <taxon>Pleurocapsales</taxon>
        <taxon>Dermocarpellaceae</taxon>
        <taxon>Stanieria</taxon>
    </lineage>
</organism>
<evidence type="ECO:0000313" key="1">
    <source>
        <dbReference type="EMBL" id="AFZ37372.1"/>
    </source>
</evidence>
<evidence type="ECO:0000313" key="2">
    <source>
        <dbReference type="Proteomes" id="UP000010473"/>
    </source>
</evidence>
<dbReference type="eggNOG" id="ENOG5033YVR">
    <property type="taxonomic scope" value="Bacteria"/>
</dbReference>
<dbReference type="Proteomes" id="UP000010473">
    <property type="component" value="Chromosome"/>
</dbReference>
<sequence length="150" mass="18116">MSKFEELCQVYAKAKQEAAENCRTCQDFTDVFVQKMGEYFDCSFEQDNISFDDQGTMHFQVLLTLYDNPENLEESTEEKVSISLSVSKVIDNYIVTIFPWMKEFKLFWDEFNKFEEVYEFIFEIIKESYIGRRNFFSEDYKDFHNIGWEF</sequence>
<accession>K9Y0A1</accession>
<dbReference type="HOGENOM" id="CLU_1794569_0_0_3"/>
<reference evidence="2" key="1">
    <citation type="journal article" date="2013" name="Proc. Natl. Acad. Sci. U.S.A.">
        <title>Improving the coverage of the cyanobacterial phylum using diversity-driven genome sequencing.</title>
        <authorList>
            <person name="Shih P.M."/>
            <person name="Wu D."/>
            <person name="Latifi A."/>
            <person name="Axen S.D."/>
            <person name="Fewer D.P."/>
            <person name="Talla E."/>
            <person name="Calteau A."/>
            <person name="Cai F."/>
            <person name="Tandeau de Marsac N."/>
            <person name="Rippka R."/>
            <person name="Herdman M."/>
            <person name="Sivonen K."/>
            <person name="Coursin T."/>
            <person name="Laurent T."/>
            <person name="Goodwin L."/>
            <person name="Nolan M."/>
            <person name="Davenport K.W."/>
            <person name="Han C.S."/>
            <person name="Rubin E.M."/>
            <person name="Eisen J.A."/>
            <person name="Woyke T."/>
            <person name="Gugger M."/>
            <person name="Kerfeld C.A."/>
        </authorList>
    </citation>
    <scope>NUCLEOTIDE SEQUENCE [LARGE SCALE GENOMIC DNA]</scope>
    <source>
        <strain evidence="2">ATCC 29371 / PCC 7437</strain>
    </source>
</reference>
<dbReference type="RefSeq" id="WP_015195031.1">
    <property type="nucleotide sequence ID" value="NC_019748.1"/>
</dbReference>